<reference evidence="2" key="2">
    <citation type="journal article" date="2015" name="Fish Shellfish Immunol.">
        <title>Early steps in the European eel (Anguilla anguilla)-Vibrio vulnificus interaction in the gills: Role of the RtxA13 toxin.</title>
        <authorList>
            <person name="Callol A."/>
            <person name="Pajuelo D."/>
            <person name="Ebbesson L."/>
            <person name="Teles M."/>
            <person name="MacKenzie S."/>
            <person name="Amaro C."/>
        </authorList>
    </citation>
    <scope>NUCLEOTIDE SEQUENCE</scope>
</reference>
<accession>A0A0E9XW30</accession>
<evidence type="ECO:0000256" key="1">
    <source>
        <dbReference type="SAM" id="SignalP"/>
    </source>
</evidence>
<name>A0A0E9XW30_ANGAN</name>
<evidence type="ECO:0000313" key="2">
    <source>
        <dbReference type="EMBL" id="JAI06071.1"/>
    </source>
</evidence>
<dbReference type="AlphaFoldDB" id="A0A0E9XW30"/>
<dbReference type="EMBL" id="GBXM01002507">
    <property type="protein sequence ID" value="JAI06071.1"/>
    <property type="molecule type" value="Transcribed_RNA"/>
</dbReference>
<feature type="signal peptide" evidence="1">
    <location>
        <begin position="1"/>
        <end position="24"/>
    </location>
</feature>
<protein>
    <submittedName>
        <fullName evidence="2">Uncharacterized protein</fullName>
    </submittedName>
</protein>
<keyword evidence="1" id="KW-0732">Signal</keyword>
<reference evidence="2" key="1">
    <citation type="submission" date="2014-11" db="EMBL/GenBank/DDBJ databases">
        <authorList>
            <person name="Amaro Gonzalez C."/>
        </authorList>
    </citation>
    <scope>NUCLEOTIDE SEQUENCE</scope>
</reference>
<feature type="chain" id="PRO_5002435513" evidence="1">
    <location>
        <begin position="25"/>
        <end position="189"/>
    </location>
</feature>
<sequence length="189" mass="20506">MWLARVSSLVGLVTSAVWLERVSSLVGLGTSAVWLEGVRSLVELVTSATWLERVHSLVGLVASAVWPFSIFIVPANDLLGAFCSLVETVVPVEYCGTDDVGDIWFLRDLSKLANLPKNPGLFHMDADLTSLCFKDDSSDTRGVPFLYSVASDGATDLHPRYLRAAGLKLLCICPGHNKRCNDSNYCNSA</sequence>
<proteinExistence type="predicted"/>
<organism evidence="2">
    <name type="scientific">Anguilla anguilla</name>
    <name type="common">European freshwater eel</name>
    <name type="synonym">Muraena anguilla</name>
    <dbReference type="NCBI Taxonomy" id="7936"/>
    <lineage>
        <taxon>Eukaryota</taxon>
        <taxon>Metazoa</taxon>
        <taxon>Chordata</taxon>
        <taxon>Craniata</taxon>
        <taxon>Vertebrata</taxon>
        <taxon>Euteleostomi</taxon>
        <taxon>Actinopterygii</taxon>
        <taxon>Neopterygii</taxon>
        <taxon>Teleostei</taxon>
        <taxon>Anguilliformes</taxon>
        <taxon>Anguillidae</taxon>
        <taxon>Anguilla</taxon>
    </lineage>
</organism>